<dbReference type="Proteomes" id="UP000475862">
    <property type="component" value="Unassembled WGS sequence"/>
</dbReference>
<feature type="transmembrane region" description="Helical" evidence="1">
    <location>
        <begin position="202"/>
        <end position="225"/>
    </location>
</feature>
<dbReference type="EMBL" id="VYZN01000040">
    <property type="protein sequence ID" value="KAE9532075.1"/>
    <property type="molecule type" value="Genomic_DNA"/>
</dbReference>
<name>A0A6G0TFX9_APHGL</name>
<protein>
    <recommendedName>
        <fullName evidence="4">MULE transposase domain-containing protein</fullName>
    </recommendedName>
</protein>
<proteinExistence type="predicted"/>
<keyword evidence="1" id="KW-0472">Membrane</keyword>
<accession>A0A6G0TFX9</accession>
<dbReference type="AlphaFoldDB" id="A0A6G0TFX9"/>
<evidence type="ECO:0000313" key="3">
    <source>
        <dbReference type="Proteomes" id="UP000475862"/>
    </source>
</evidence>
<keyword evidence="1" id="KW-0812">Transmembrane</keyword>
<organism evidence="2 3">
    <name type="scientific">Aphis glycines</name>
    <name type="common">Soybean aphid</name>
    <dbReference type="NCBI Taxonomy" id="307491"/>
    <lineage>
        <taxon>Eukaryota</taxon>
        <taxon>Metazoa</taxon>
        <taxon>Ecdysozoa</taxon>
        <taxon>Arthropoda</taxon>
        <taxon>Hexapoda</taxon>
        <taxon>Insecta</taxon>
        <taxon>Pterygota</taxon>
        <taxon>Neoptera</taxon>
        <taxon>Paraneoptera</taxon>
        <taxon>Hemiptera</taxon>
        <taxon>Sternorrhyncha</taxon>
        <taxon>Aphidomorpha</taxon>
        <taxon>Aphidoidea</taxon>
        <taxon>Aphididae</taxon>
        <taxon>Aphidini</taxon>
        <taxon>Aphis</taxon>
        <taxon>Aphis</taxon>
    </lineage>
</organism>
<gene>
    <name evidence="2" type="ORF">AGLY_010277</name>
</gene>
<keyword evidence="3" id="KW-1185">Reference proteome</keyword>
<keyword evidence="1" id="KW-1133">Transmembrane helix</keyword>
<evidence type="ECO:0000256" key="1">
    <source>
        <dbReference type="SAM" id="Phobius"/>
    </source>
</evidence>
<evidence type="ECO:0000313" key="2">
    <source>
        <dbReference type="EMBL" id="KAE9532075.1"/>
    </source>
</evidence>
<comment type="caution">
    <text evidence="2">The sequence shown here is derived from an EMBL/GenBank/DDBJ whole genome shotgun (WGS) entry which is preliminary data.</text>
</comment>
<evidence type="ECO:0008006" key="4">
    <source>
        <dbReference type="Google" id="ProtNLM"/>
    </source>
</evidence>
<dbReference type="OrthoDB" id="6621495at2759"/>
<reference evidence="2 3" key="1">
    <citation type="submission" date="2019-08" db="EMBL/GenBank/DDBJ databases">
        <title>The genome of the soybean aphid Biotype 1, its phylome, world population structure and adaptation to the North American continent.</title>
        <authorList>
            <person name="Giordano R."/>
            <person name="Donthu R.K."/>
            <person name="Hernandez A.G."/>
            <person name="Wright C.L."/>
            <person name="Zimin A.V."/>
        </authorList>
    </citation>
    <scope>NUCLEOTIDE SEQUENCE [LARGE SCALE GENOMIC DNA]</scope>
    <source>
        <tissue evidence="2">Whole aphids</tissue>
    </source>
</reference>
<feature type="transmembrane region" description="Helical" evidence="1">
    <location>
        <begin position="253"/>
        <end position="275"/>
    </location>
</feature>
<sequence>MSLLSNYFKSLERLDDILVYFDSTYVNGTYKSIITEYDTTRFLRHPPIFLPHMWNVYNATKEGYGRINNVSEGFNKKLKNIVRIKHPNLYIFIESMQMCNASATTALIQKQNEIINVPKILILIKIWWGANVLCLMTLRDETSYLKNCRGRNVRGLRHKCFIYHDSPYHLNQGKDKKKKKHKLVSLLSHTPKRHRLQRSHRFLTSNLDCLLISRIFFPISSYYLLRYGKYKLSIINYLNAIVLTTEYKNHLNILLYFIIFMLYYVRGIQTVHCGFQGRRGSCRREPRHIIENQSIFLRKMFIIISLRHTSWETVSDKLKFCIYSTLLLQPVTIIVAI</sequence>